<evidence type="ECO:0000256" key="1">
    <source>
        <dbReference type="ARBA" id="ARBA00000900"/>
    </source>
</evidence>
<protein>
    <recommendedName>
        <fullName evidence="2">RING-type E3 ubiquitin transferase</fullName>
        <ecNumber evidence="2">2.3.2.27</ecNumber>
    </recommendedName>
</protein>
<evidence type="ECO:0000256" key="3">
    <source>
        <dbReference type="ARBA" id="ARBA00022723"/>
    </source>
</evidence>
<keyword evidence="4 6" id="KW-0863">Zinc-finger</keyword>
<gene>
    <name evidence="8" type="ORF">CEPIT_LOCUS7667</name>
</gene>
<feature type="domain" description="RING-type" evidence="7">
    <location>
        <begin position="172"/>
        <end position="213"/>
    </location>
</feature>
<evidence type="ECO:0000256" key="6">
    <source>
        <dbReference type="PROSITE-ProRule" id="PRU00175"/>
    </source>
</evidence>
<evidence type="ECO:0000256" key="4">
    <source>
        <dbReference type="ARBA" id="ARBA00022771"/>
    </source>
</evidence>
<dbReference type="PANTHER" id="PTHR15710">
    <property type="entry name" value="E3 UBIQUITIN-PROTEIN LIGASE PRAJA"/>
    <property type="match status" value="1"/>
</dbReference>
<evidence type="ECO:0000313" key="9">
    <source>
        <dbReference type="Proteomes" id="UP001152523"/>
    </source>
</evidence>
<dbReference type="GO" id="GO:0005737">
    <property type="term" value="C:cytoplasm"/>
    <property type="evidence" value="ECO:0007669"/>
    <property type="project" value="TreeGrafter"/>
</dbReference>
<dbReference type="SMART" id="SM00184">
    <property type="entry name" value="RING"/>
    <property type="match status" value="1"/>
</dbReference>
<dbReference type="Pfam" id="PF13639">
    <property type="entry name" value="zf-RING_2"/>
    <property type="match status" value="1"/>
</dbReference>
<dbReference type="GO" id="GO:0061630">
    <property type="term" value="F:ubiquitin protein ligase activity"/>
    <property type="evidence" value="ECO:0007669"/>
    <property type="project" value="UniProtKB-EC"/>
</dbReference>
<dbReference type="GO" id="GO:0008270">
    <property type="term" value="F:zinc ion binding"/>
    <property type="evidence" value="ECO:0007669"/>
    <property type="project" value="UniProtKB-KW"/>
</dbReference>
<keyword evidence="3" id="KW-0479">Metal-binding</keyword>
<reference evidence="8" key="1">
    <citation type="submission" date="2022-07" db="EMBL/GenBank/DDBJ databases">
        <authorList>
            <person name="Macas J."/>
            <person name="Novak P."/>
            <person name="Neumann P."/>
        </authorList>
    </citation>
    <scope>NUCLEOTIDE SEQUENCE</scope>
</reference>
<comment type="caution">
    <text evidence="8">The sequence shown here is derived from an EMBL/GenBank/DDBJ whole genome shotgun (WGS) entry which is preliminary data.</text>
</comment>
<dbReference type="EC" id="2.3.2.27" evidence="2"/>
<comment type="catalytic activity">
    <reaction evidence="1">
        <text>S-ubiquitinyl-[E2 ubiquitin-conjugating enzyme]-L-cysteine + [acceptor protein]-L-lysine = [E2 ubiquitin-conjugating enzyme]-L-cysteine + N(6)-ubiquitinyl-[acceptor protein]-L-lysine.</text>
        <dbReference type="EC" id="2.3.2.27"/>
    </reaction>
</comment>
<evidence type="ECO:0000256" key="5">
    <source>
        <dbReference type="ARBA" id="ARBA00022833"/>
    </source>
</evidence>
<dbReference type="InterPro" id="IPR013083">
    <property type="entry name" value="Znf_RING/FYVE/PHD"/>
</dbReference>
<dbReference type="PROSITE" id="PS50089">
    <property type="entry name" value="ZF_RING_2"/>
    <property type="match status" value="1"/>
</dbReference>
<dbReference type="PANTHER" id="PTHR15710:SF18">
    <property type="entry name" value="RING-TYPE E3 UBIQUITIN TRANSFERASE"/>
    <property type="match status" value="1"/>
</dbReference>
<keyword evidence="9" id="KW-1185">Reference proteome</keyword>
<evidence type="ECO:0000256" key="2">
    <source>
        <dbReference type="ARBA" id="ARBA00012483"/>
    </source>
</evidence>
<sequence length="267" mass="30063">MDGTTRTSNNGSSPPRQDYYCAQCDTIVSSSPSTHEPRTCPTCSSHRLFPFIRAVLDSQFCYWCNKCQRHQHSTMSSPGTIQTCSQCANPMYELRGMIPQSTQNSYEFVITSHVASALPLLGDADFHRMLPLLERIQENCVGLNMPATLEGVIATLPKLKVLESHFREQPKCPVCLDEFEAGEDAYELPCKHIYHRECIVPWLRHNNSCLICHQSTTSTSTHERNLVHARELELERGRGSSLSVHVSVSWNLSVHVSVSRSLSVRDN</sequence>
<dbReference type="SUPFAM" id="SSF57850">
    <property type="entry name" value="RING/U-box"/>
    <property type="match status" value="1"/>
</dbReference>
<dbReference type="CDD" id="cd16454">
    <property type="entry name" value="RING-H2_PA-TM-RING"/>
    <property type="match status" value="1"/>
</dbReference>
<organism evidence="8 9">
    <name type="scientific">Cuscuta epithymum</name>
    <dbReference type="NCBI Taxonomy" id="186058"/>
    <lineage>
        <taxon>Eukaryota</taxon>
        <taxon>Viridiplantae</taxon>
        <taxon>Streptophyta</taxon>
        <taxon>Embryophyta</taxon>
        <taxon>Tracheophyta</taxon>
        <taxon>Spermatophyta</taxon>
        <taxon>Magnoliopsida</taxon>
        <taxon>eudicotyledons</taxon>
        <taxon>Gunneridae</taxon>
        <taxon>Pentapetalae</taxon>
        <taxon>asterids</taxon>
        <taxon>lamiids</taxon>
        <taxon>Solanales</taxon>
        <taxon>Convolvulaceae</taxon>
        <taxon>Cuscuteae</taxon>
        <taxon>Cuscuta</taxon>
        <taxon>Cuscuta subgen. Cuscuta</taxon>
    </lineage>
</organism>
<evidence type="ECO:0000259" key="7">
    <source>
        <dbReference type="PROSITE" id="PS50089"/>
    </source>
</evidence>
<dbReference type="Proteomes" id="UP001152523">
    <property type="component" value="Unassembled WGS sequence"/>
</dbReference>
<evidence type="ECO:0000313" key="8">
    <source>
        <dbReference type="EMBL" id="CAH9081381.1"/>
    </source>
</evidence>
<name>A0AAV0CSC3_9ASTE</name>
<dbReference type="Gene3D" id="3.30.40.10">
    <property type="entry name" value="Zinc/RING finger domain, C3HC4 (zinc finger)"/>
    <property type="match status" value="1"/>
</dbReference>
<dbReference type="AlphaFoldDB" id="A0AAV0CSC3"/>
<proteinExistence type="predicted"/>
<dbReference type="EMBL" id="CAMAPF010000036">
    <property type="protein sequence ID" value="CAH9081381.1"/>
    <property type="molecule type" value="Genomic_DNA"/>
</dbReference>
<keyword evidence="5" id="KW-0862">Zinc</keyword>
<accession>A0AAV0CSC3</accession>
<dbReference type="InterPro" id="IPR001841">
    <property type="entry name" value="Znf_RING"/>
</dbReference>
<dbReference type="GO" id="GO:0016567">
    <property type="term" value="P:protein ubiquitination"/>
    <property type="evidence" value="ECO:0007669"/>
    <property type="project" value="TreeGrafter"/>
</dbReference>